<dbReference type="Proteomes" id="UP000242263">
    <property type="component" value="Unassembled WGS sequence"/>
</dbReference>
<dbReference type="GO" id="GO:0003887">
    <property type="term" value="F:DNA-directed DNA polymerase activity"/>
    <property type="evidence" value="ECO:0007669"/>
    <property type="project" value="TreeGrafter"/>
</dbReference>
<dbReference type="PANTHER" id="PTHR11076">
    <property type="entry name" value="DNA REPAIR POLYMERASE UMUC / TRANSFERASE FAMILY MEMBER"/>
    <property type="match status" value="1"/>
</dbReference>
<evidence type="ECO:0000256" key="1">
    <source>
        <dbReference type="ARBA" id="ARBA00010945"/>
    </source>
</evidence>
<dbReference type="GO" id="GO:0006281">
    <property type="term" value="P:DNA repair"/>
    <property type="evidence" value="ECO:0007669"/>
    <property type="project" value="UniProtKB-KW"/>
</dbReference>
<dbReference type="RefSeq" id="WP_049188229.1">
    <property type="nucleotide sequence ID" value="NZ_CAUUNK010000005.1"/>
</dbReference>
<accession>A0A2I1M7P8</accession>
<proteinExistence type="inferred from homology"/>
<dbReference type="Gene3D" id="3.30.70.270">
    <property type="match status" value="1"/>
</dbReference>
<sequence length="441" mass="49273">MAVLRAPSQFILADADSFFASCERVFNPRLANIPVVVLSNNDGCVVARSFEAKQLKIPEGIAWFKIRDFAREHGVVACSSNYELYASLSTRMMHVMNQFFAQQHVYSIDECFFDVQGHSSDLTSRCEAMQKAVWKGLGLPISIGIAPTCTLAKVVSHWSKKHVGTRTIMSWDEALSINPHFLQLIPVNDVWGIGRHLAPKLMSMGILTAAQLRDSDPVAMRKHFNVSVQQIILELRGIACIDFNSESNALDGKRLHQIMCSRMFSHTLRDIASLKQAISVYAQKATYRLRRQSSLCSSISVFCSTSRFAQDGDHSHIHGIRALDEPTNDPLIITQQACACIEKQIEEGKPYARAGIILQGLIDDDTYSPLEVFQPHIDRGVGDILEIARQRFGPMRVGIGYGGIRSAQRLNEDTGAQWSMKREFLSPRATTCWPEMVSVRA</sequence>
<comment type="similarity">
    <text evidence="1">Belongs to the DNA polymerase type-Y family.</text>
</comment>
<evidence type="ECO:0000313" key="8">
    <source>
        <dbReference type="EMBL" id="PKZ16127.1"/>
    </source>
</evidence>
<comment type="caution">
    <text evidence="8">The sequence shown here is derived from an EMBL/GenBank/DDBJ whole genome shotgun (WGS) entry which is preliminary data.</text>
</comment>
<dbReference type="Pfam" id="PF11799">
    <property type="entry name" value="IMS_C"/>
    <property type="match status" value="1"/>
</dbReference>
<keyword evidence="5" id="KW-0742">SOS response</keyword>
<evidence type="ECO:0000256" key="2">
    <source>
        <dbReference type="ARBA" id="ARBA00022763"/>
    </source>
</evidence>
<keyword evidence="4" id="KW-0234">DNA repair</keyword>
<evidence type="ECO:0000256" key="5">
    <source>
        <dbReference type="ARBA" id="ARBA00023236"/>
    </source>
</evidence>
<dbReference type="PANTHER" id="PTHR11076:SF34">
    <property type="entry name" value="PROTEIN UMUC"/>
    <property type="match status" value="1"/>
</dbReference>
<dbReference type="Gene3D" id="1.10.150.20">
    <property type="entry name" value="5' to 3' exonuclease, C-terminal subdomain"/>
    <property type="match status" value="1"/>
</dbReference>
<dbReference type="GO" id="GO:0003684">
    <property type="term" value="F:damaged DNA binding"/>
    <property type="evidence" value="ECO:0007669"/>
    <property type="project" value="InterPro"/>
</dbReference>
<name>A0A2I1M7P8_9BIFI</name>
<gene>
    <name evidence="8" type="ORF">CYJ32_01445</name>
</gene>
<evidence type="ECO:0000256" key="3">
    <source>
        <dbReference type="ARBA" id="ARBA00023199"/>
    </source>
</evidence>
<keyword evidence="3" id="KW-0741">SOS mutagenesis</keyword>
<dbReference type="InterPro" id="IPR025188">
    <property type="entry name" value="DUF4113"/>
</dbReference>
<dbReference type="PROSITE" id="PS50173">
    <property type="entry name" value="UMUC"/>
    <property type="match status" value="1"/>
</dbReference>
<dbReference type="InterPro" id="IPR050116">
    <property type="entry name" value="DNA_polymerase-Y"/>
</dbReference>
<dbReference type="Pfam" id="PF13438">
    <property type="entry name" value="DUF4113"/>
    <property type="match status" value="1"/>
</dbReference>
<dbReference type="InterPro" id="IPR017961">
    <property type="entry name" value="DNA_pol_Y-fam_little_finger"/>
</dbReference>
<protein>
    <submittedName>
        <fullName evidence="8">DUF4113 domain-containing protein</fullName>
    </submittedName>
</protein>
<evidence type="ECO:0000256" key="4">
    <source>
        <dbReference type="ARBA" id="ARBA00023204"/>
    </source>
</evidence>
<dbReference type="AlphaFoldDB" id="A0A2I1M7P8"/>
<comment type="function">
    <text evidence="6">Poorly processive, error-prone DNA polymerase involved in untargeted mutagenesis. Copies undamaged DNA at stalled replication forks, which arise in vivo from mismatched or misaligned primer ends. These misaligned primers can be extended by PolIV. Exhibits no 3'-5' exonuclease (proofreading) activity. May be involved in translesional synthesis, in conjunction with the beta clamp from PolIII.</text>
</comment>
<dbReference type="GO" id="GO:0009432">
    <property type="term" value="P:SOS response"/>
    <property type="evidence" value="ECO:0007669"/>
    <property type="project" value="UniProtKB-KW"/>
</dbReference>
<dbReference type="GO" id="GO:0005829">
    <property type="term" value="C:cytosol"/>
    <property type="evidence" value="ECO:0007669"/>
    <property type="project" value="TreeGrafter"/>
</dbReference>
<evidence type="ECO:0000259" key="7">
    <source>
        <dbReference type="PROSITE" id="PS50173"/>
    </source>
</evidence>
<dbReference type="Gene3D" id="3.40.1170.60">
    <property type="match status" value="1"/>
</dbReference>
<dbReference type="GO" id="GO:0042276">
    <property type="term" value="P:error-prone translesion synthesis"/>
    <property type="evidence" value="ECO:0007669"/>
    <property type="project" value="TreeGrafter"/>
</dbReference>
<dbReference type="SUPFAM" id="SSF56672">
    <property type="entry name" value="DNA/RNA polymerases"/>
    <property type="match status" value="1"/>
</dbReference>
<organism evidence="8 9">
    <name type="scientific">Alloscardovia omnicolens</name>
    <dbReference type="NCBI Taxonomy" id="419015"/>
    <lineage>
        <taxon>Bacteria</taxon>
        <taxon>Bacillati</taxon>
        <taxon>Actinomycetota</taxon>
        <taxon>Actinomycetes</taxon>
        <taxon>Bifidobacteriales</taxon>
        <taxon>Bifidobacteriaceae</taxon>
        <taxon>Alloscardovia</taxon>
    </lineage>
</organism>
<dbReference type="CDD" id="cd01700">
    <property type="entry name" value="PolY_Pol_V_umuC"/>
    <property type="match status" value="1"/>
</dbReference>
<keyword evidence="2" id="KW-0227">DNA damage</keyword>
<dbReference type="InterPro" id="IPR043502">
    <property type="entry name" value="DNA/RNA_pol_sf"/>
</dbReference>
<evidence type="ECO:0000256" key="6">
    <source>
        <dbReference type="ARBA" id="ARBA00025589"/>
    </source>
</evidence>
<dbReference type="InterPro" id="IPR043128">
    <property type="entry name" value="Rev_trsase/Diguanyl_cyclase"/>
</dbReference>
<reference evidence="8 9" key="1">
    <citation type="submission" date="2017-12" db="EMBL/GenBank/DDBJ databases">
        <title>Phylogenetic diversity of female urinary microbiome.</title>
        <authorList>
            <person name="Thomas-White K."/>
            <person name="Wolfe A.J."/>
        </authorList>
    </citation>
    <scope>NUCLEOTIDE SEQUENCE [LARGE SCALE GENOMIC DNA]</scope>
    <source>
        <strain evidence="8 9">UMB0064</strain>
    </source>
</reference>
<dbReference type="EMBL" id="PKGU01000001">
    <property type="protein sequence ID" value="PKZ16127.1"/>
    <property type="molecule type" value="Genomic_DNA"/>
</dbReference>
<feature type="domain" description="UmuC" evidence="7">
    <location>
        <begin position="10"/>
        <end position="194"/>
    </location>
</feature>
<dbReference type="Pfam" id="PF00817">
    <property type="entry name" value="IMS"/>
    <property type="match status" value="1"/>
</dbReference>
<dbReference type="InterPro" id="IPR001126">
    <property type="entry name" value="UmuC"/>
</dbReference>
<evidence type="ECO:0000313" key="9">
    <source>
        <dbReference type="Proteomes" id="UP000242263"/>
    </source>
</evidence>